<dbReference type="Proteomes" id="UP000233343">
    <property type="component" value="Unassembled WGS sequence"/>
</dbReference>
<organism evidence="2 3">
    <name type="scientific">Cytobacillus horneckiae</name>
    <dbReference type="NCBI Taxonomy" id="549687"/>
    <lineage>
        <taxon>Bacteria</taxon>
        <taxon>Bacillati</taxon>
        <taxon>Bacillota</taxon>
        <taxon>Bacilli</taxon>
        <taxon>Bacillales</taxon>
        <taxon>Bacillaceae</taxon>
        <taxon>Cytobacillus</taxon>
    </lineage>
</organism>
<keyword evidence="3" id="KW-1185">Reference proteome</keyword>
<feature type="transmembrane region" description="Helical" evidence="1">
    <location>
        <begin position="7"/>
        <end position="27"/>
    </location>
</feature>
<accession>A0A2N0Z954</accession>
<evidence type="ECO:0000256" key="1">
    <source>
        <dbReference type="SAM" id="Phobius"/>
    </source>
</evidence>
<dbReference type="EMBL" id="PISD01000079">
    <property type="protein sequence ID" value="PKG26041.1"/>
    <property type="molecule type" value="Genomic_DNA"/>
</dbReference>
<dbReference type="AlphaFoldDB" id="A0A2N0Z954"/>
<sequence length="146" mass="16440">MAKKKKIILIIMSCSSVVFTGILIYLASIEGISNTILKDVVSGISDEEIELLTSDPSVQKLMNEHTEDLRSINLKDSNLPIKTKEQAVKKLSSDFSMEEIREISSKIKNGMSTDEQSEIFNMLTERLTEEELTAIKVIAVQEMMKR</sequence>
<comment type="caution">
    <text evidence="2">The sequence shown here is derived from an EMBL/GenBank/DDBJ whole genome shotgun (WGS) entry which is preliminary data.</text>
</comment>
<reference evidence="2 3" key="1">
    <citation type="journal article" date="2010" name="Int. J. Syst. Evol. Microbiol.">
        <title>Bacillus horneckiae sp. nov., isolated from a spacecraft-assembly clean room.</title>
        <authorList>
            <person name="Vaishampayan P."/>
            <person name="Probst A."/>
            <person name="Krishnamurthi S."/>
            <person name="Ghosh S."/>
            <person name="Osman S."/>
            <person name="McDowall A."/>
            <person name="Ruckmani A."/>
            <person name="Mayilraj S."/>
            <person name="Venkateswaran K."/>
        </authorList>
    </citation>
    <scope>NUCLEOTIDE SEQUENCE [LARGE SCALE GENOMIC DNA]</scope>
    <source>
        <strain evidence="3">1PO1SC</strain>
    </source>
</reference>
<evidence type="ECO:0000313" key="3">
    <source>
        <dbReference type="Proteomes" id="UP000233343"/>
    </source>
</evidence>
<protein>
    <submittedName>
        <fullName evidence="2">Uncharacterized protein</fullName>
    </submittedName>
</protein>
<gene>
    <name evidence="2" type="ORF">CWS20_26030</name>
</gene>
<proteinExistence type="predicted"/>
<name>A0A2N0Z954_9BACI</name>
<keyword evidence="1" id="KW-1133">Transmembrane helix</keyword>
<dbReference type="RefSeq" id="WP_066197826.1">
    <property type="nucleotide sequence ID" value="NZ_JAFDQP010000004.1"/>
</dbReference>
<evidence type="ECO:0000313" key="2">
    <source>
        <dbReference type="EMBL" id="PKG26041.1"/>
    </source>
</evidence>
<keyword evidence="1" id="KW-0812">Transmembrane</keyword>
<keyword evidence="1" id="KW-0472">Membrane</keyword>